<protein>
    <submittedName>
        <fullName evidence="2">Uncharacterized protein</fullName>
    </submittedName>
</protein>
<name>A0A8I6RE17_CIMLE</name>
<dbReference type="Proteomes" id="UP000494040">
    <property type="component" value="Unassembled WGS sequence"/>
</dbReference>
<dbReference type="GeneID" id="106661680"/>
<proteinExistence type="predicted"/>
<dbReference type="OrthoDB" id="10556574at2759"/>
<sequence>MNFYYIILTIALFQVVKARSVADFEDMKGLILGDEMVLQPPIQSLSIFDSCLNLSTSLEDALHLSWKMISWAYEKSQVISSDLVKISECTGFTTIPCIQGHLSELKKDLGGLTTPIRKFQHDASKLLWEIKDEVLSCI</sequence>
<organism evidence="2 3">
    <name type="scientific">Cimex lectularius</name>
    <name type="common">Bed bug</name>
    <name type="synonym">Acanthia lectularia</name>
    <dbReference type="NCBI Taxonomy" id="79782"/>
    <lineage>
        <taxon>Eukaryota</taxon>
        <taxon>Metazoa</taxon>
        <taxon>Ecdysozoa</taxon>
        <taxon>Arthropoda</taxon>
        <taxon>Hexapoda</taxon>
        <taxon>Insecta</taxon>
        <taxon>Pterygota</taxon>
        <taxon>Neoptera</taxon>
        <taxon>Paraneoptera</taxon>
        <taxon>Hemiptera</taxon>
        <taxon>Heteroptera</taxon>
        <taxon>Panheteroptera</taxon>
        <taxon>Cimicomorpha</taxon>
        <taxon>Cimicidae</taxon>
        <taxon>Cimex</taxon>
    </lineage>
</organism>
<keyword evidence="1" id="KW-0732">Signal</keyword>
<feature type="chain" id="PRO_5035157635" evidence="1">
    <location>
        <begin position="19"/>
        <end position="138"/>
    </location>
</feature>
<dbReference type="KEGG" id="clec:106661680"/>
<dbReference type="EnsemblMetazoa" id="XM_014385228.2">
    <property type="protein sequence ID" value="XP_014240714.1"/>
    <property type="gene ID" value="LOC106661680"/>
</dbReference>
<evidence type="ECO:0000313" key="3">
    <source>
        <dbReference type="Proteomes" id="UP000494040"/>
    </source>
</evidence>
<feature type="signal peptide" evidence="1">
    <location>
        <begin position="1"/>
        <end position="18"/>
    </location>
</feature>
<keyword evidence="3" id="KW-1185">Reference proteome</keyword>
<accession>A0A8I6RE17</accession>
<reference evidence="2" key="1">
    <citation type="submission" date="2022-01" db="UniProtKB">
        <authorList>
            <consortium name="EnsemblMetazoa"/>
        </authorList>
    </citation>
    <scope>IDENTIFICATION</scope>
</reference>
<dbReference type="AlphaFoldDB" id="A0A8I6RE17"/>
<evidence type="ECO:0000256" key="1">
    <source>
        <dbReference type="SAM" id="SignalP"/>
    </source>
</evidence>
<evidence type="ECO:0000313" key="2">
    <source>
        <dbReference type="EnsemblMetazoa" id="XP_014240714.1"/>
    </source>
</evidence>
<dbReference type="RefSeq" id="XP_014240714.1">
    <property type="nucleotide sequence ID" value="XM_014385228.2"/>
</dbReference>